<keyword evidence="1" id="KW-0472">Membrane</keyword>
<evidence type="ECO:0000313" key="3">
    <source>
        <dbReference type="Proteomes" id="UP001207408"/>
    </source>
</evidence>
<sequence>MKNKLGKTELWSELKRVLLFSLPFFVLLLLYVIMDPFMVLYEYKDFNKNTYIHKNLDFISTKKYMVNADSLSYDSFIFGGSTALYISPKTWREYLGKEDEPYSFIASGEHINGIWSKIKYIHRSGADIKNTIIVLDTEGSFHEFINDNPIFMKHYKVFPSSALMFHYLTFTQFVNVRFLRALVHYELSGNFHDYMGTYLVWKECYYDNISNEYYNVGILEEIRNDSIGYYKRRPGSFVRNRLEKEHYISPQLNEEYVQKLKEIKRIFDEHRTEYKIIIGPNYYQKVFNKSDLVKIRAVFGDDNVFDFSGQNHFSKEKSNFYDNVHFKKYVGDQLIDIVYSQNKDDK</sequence>
<keyword evidence="1" id="KW-0812">Transmembrane</keyword>
<reference evidence="2" key="1">
    <citation type="submission" date="2022-10" db="EMBL/GenBank/DDBJ databases">
        <authorList>
            <person name="Yu W.X."/>
        </authorList>
    </citation>
    <scope>NUCLEOTIDE SEQUENCE</scope>
    <source>
        <strain evidence="2">D04</strain>
    </source>
</reference>
<feature type="transmembrane region" description="Helical" evidence="1">
    <location>
        <begin position="20"/>
        <end position="41"/>
    </location>
</feature>
<protein>
    <submittedName>
        <fullName evidence="2">Uncharacterized protein</fullName>
    </submittedName>
</protein>
<dbReference type="Proteomes" id="UP001207408">
    <property type="component" value="Unassembled WGS sequence"/>
</dbReference>
<accession>A0AAE3MA67</accession>
<dbReference type="EMBL" id="JAPDPI010000001">
    <property type="protein sequence ID" value="MCW3804126.1"/>
    <property type="molecule type" value="Genomic_DNA"/>
</dbReference>
<gene>
    <name evidence="2" type="ORF">OM074_00745</name>
</gene>
<keyword evidence="1" id="KW-1133">Transmembrane helix</keyword>
<keyword evidence="3" id="KW-1185">Reference proteome</keyword>
<dbReference type="AlphaFoldDB" id="A0AAE3MA67"/>
<comment type="caution">
    <text evidence="2">The sequence shown here is derived from an EMBL/GenBank/DDBJ whole genome shotgun (WGS) entry which is preliminary data.</text>
</comment>
<dbReference type="RefSeq" id="WP_301197349.1">
    <property type="nucleotide sequence ID" value="NZ_JAPDPI010000001.1"/>
</dbReference>
<evidence type="ECO:0000256" key="1">
    <source>
        <dbReference type="SAM" id="Phobius"/>
    </source>
</evidence>
<name>A0AAE3MA67_9BACT</name>
<organism evidence="2 3">
    <name type="scientific">Plebeiibacterium marinum</name>
    <dbReference type="NCBI Taxonomy" id="2992111"/>
    <lineage>
        <taxon>Bacteria</taxon>
        <taxon>Pseudomonadati</taxon>
        <taxon>Bacteroidota</taxon>
        <taxon>Bacteroidia</taxon>
        <taxon>Marinilabiliales</taxon>
        <taxon>Marinilabiliaceae</taxon>
        <taxon>Plebeiibacterium</taxon>
    </lineage>
</organism>
<evidence type="ECO:0000313" key="2">
    <source>
        <dbReference type="EMBL" id="MCW3804126.1"/>
    </source>
</evidence>
<proteinExistence type="predicted"/>